<dbReference type="InterPro" id="IPR003313">
    <property type="entry name" value="AraC-bd"/>
</dbReference>
<accession>S0FG53</accession>
<evidence type="ECO:0000313" key="5">
    <source>
        <dbReference type="EMBL" id="EMS70250.1"/>
    </source>
</evidence>
<dbReference type="PATRIC" id="fig|1195236.3.peg.4258"/>
<dbReference type="PANTHER" id="PTHR43280:SF2">
    <property type="entry name" value="HTH-TYPE TRANSCRIPTIONAL REGULATOR EXSA"/>
    <property type="match status" value="1"/>
</dbReference>
<dbReference type="SUPFAM" id="SSF46689">
    <property type="entry name" value="Homeodomain-like"/>
    <property type="match status" value="2"/>
</dbReference>
<dbReference type="GO" id="GO:0003700">
    <property type="term" value="F:DNA-binding transcription factor activity"/>
    <property type="evidence" value="ECO:0007669"/>
    <property type="project" value="InterPro"/>
</dbReference>
<keyword evidence="3" id="KW-0804">Transcription</keyword>
<dbReference type="InterPro" id="IPR018062">
    <property type="entry name" value="HTH_AraC-typ_CS"/>
</dbReference>
<dbReference type="InterPro" id="IPR009057">
    <property type="entry name" value="Homeodomain-like_sf"/>
</dbReference>
<dbReference type="Pfam" id="PF02311">
    <property type="entry name" value="AraC_binding"/>
    <property type="match status" value="1"/>
</dbReference>
<protein>
    <submittedName>
        <fullName evidence="5">AraC family transcriptional regulator</fullName>
    </submittedName>
</protein>
<sequence>MRYINIKEEIVSLPLNDNDNDNCLFHIEMAGISYCDGTYKIKRTNSSVYVFEFILSGQGTVVYNSEIFHPAAGDIYILHRGSNHVYYSDREDPWVKIWFNARGRLIKHLIEAYELGSVNHIEGLNLELLFNEMYRVIQSKKGGSEELLSRAAVLFHEIIQQIHLWVNQNKAVKSSEAFKIKHFLDLHLEDDISLQDLGRQIFRSPAQVIRLFKREFGKTPYEYLLEKRIQTAKLLLKNTNLMVKEIAFKLNFTDEHYFSNRFKAKTGMSPKKFRQMK</sequence>
<dbReference type="InterPro" id="IPR037923">
    <property type="entry name" value="HTH-like"/>
</dbReference>
<evidence type="ECO:0000256" key="2">
    <source>
        <dbReference type="ARBA" id="ARBA00023125"/>
    </source>
</evidence>
<dbReference type="AlphaFoldDB" id="S0FG53"/>
<dbReference type="SMART" id="SM00342">
    <property type="entry name" value="HTH_ARAC"/>
    <property type="match status" value="1"/>
</dbReference>
<evidence type="ECO:0000256" key="3">
    <source>
        <dbReference type="ARBA" id="ARBA00023163"/>
    </source>
</evidence>
<dbReference type="STRING" id="1195236.CTER_4044"/>
<dbReference type="PANTHER" id="PTHR43280">
    <property type="entry name" value="ARAC-FAMILY TRANSCRIPTIONAL REGULATOR"/>
    <property type="match status" value="1"/>
</dbReference>
<keyword evidence="2" id="KW-0238">DNA-binding</keyword>
<dbReference type="Proteomes" id="UP000014155">
    <property type="component" value="Unassembled WGS sequence"/>
</dbReference>
<keyword evidence="1" id="KW-0805">Transcription regulation</keyword>
<dbReference type="Pfam" id="PF12833">
    <property type="entry name" value="HTH_18"/>
    <property type="match status" value="1"/>
</dbReference>
<keyword evidence="6" id="KW-1185">Reference proteome</keyword>
<dbReference type="EMBL" id="AORV01000058">
    <property type="protein sequence ID" value="EMS70250.1"/>
    <property type="molecule type" value="Genomic_DNA"/>
</dbReference>
<dbReference type="SUPFAM" id="SSF51215">
    <property type="entry name" value="Regulatory protein AraC"/>
    <property type="match status" value="1"/>
</dbReference>
<dbReference type="RefSeq" id="WP_004628846.1">
    <property type="nucleotide sequence ID" value="NZ_AORV01000058.1"/>
</dbReference>
<dbReference type="InterPro" id="IPR018060">
    <property type="entry name" value="HTH_AraC"/>
</dbReference>
<evidence type="ECO:0000313" key="6">
    <source>
        <dbReference type="Proteomes" id="UP000014155"/>
    </source>
</evidence>
<dbReference type="PROSITE" id="PS00041">
    <property type="entry name" value="HTH_ARAC_FAMILY_1"/>
    <property type="match status" value="1"/>
</dbReference>
<name>S0FG53_RUMCE</name>
<dbReference type="Gene3D" id="1.10.10.60">
    <property type="entry name" value="Homeodomain-like"/>
    <property type="match status" value="2"/>
</dbReference>
<proteinExistence type="predicted"/>
<evidence type="ECO:0000259" key="4">
    <source>
        <dbReference type="PROSITE" id="PS01124"/>
    </source>
</evidence>
<comment type="caution">
    <text evidence="5">The sequence shown here is derived from an EMBL/GenBank/DDBJ whole genome shotgun (WGS) entry which is preliminary data.</text>
</comment>
<gene>
    <name evidence="5" type="ORF">CTER_4044</name>
</gene>
<dbReference type="GO" id="GO:0043565">
    <property type="term" value="F:sequence-specific DNA binding"/>
    <property type="evidence" value="ECO:0007669"/>
    <property type="project" value="InterPro"/>
</dbReference>
<dbReference type="eggNOG" id="COG4977">
    <property type="taxonomic scope" value="Bacteria"/>
</dbReference>
<reference evidence="5 6" key="1">
    <citation type="journal article" date="2013" name="Genome Announc.">
        <title>Draft Genome Sequence of the Cellulolytic, Mesophilic, Anaerobic Bacterium Clostridium termitidis Strain CT1112 (DSM 5398).</title>
        <authorList>
            <person name="Lal S."/>
            <person name="Ramachandran U."/>
            <person name="Zhang X."/>
            <person name="Munir R."/>
            <person name="Sparling R."/>
            <person name="Levin D.B."/>
        </authorList>
    </citation>
    <scope>NUCLEOTIDE SEQUENCE [LARGE SCALE GENOMIC DNA]</scope>
    <source>
        <strain evidence="5 6">CT1112</strain>
    </source>
</reference>
<feature type="domain" description="HTH araC/xylS-type" evidence="4">
    <location>
        <begin position="178"/>
        <end position="276"/>
    </location>
</feature>
<organism evidence="5 6">
    <name type="scientific">Ruminiclostridium cellobioparum subsp. termitidis CT1112</name>
    <dbReference type="NCBI Taxonomy" id="1195236"/>
    <lineage>
        <taxon>Bacteria</taxon>
        <taxon>Bacillati</taxon>
        <taxon>Bacillota</taxon>
        <taxon>Clostridia</taxon>
        <taxon>Eubacteriales</taxon>
        <taxon>Oscillospiraceae</taxon>
        <taxon>Ruminiclostridium</taxon>
    </lineage>
</organism>
<evidence type="ECO:0000256" key="1">
    <source>
        <dbReference type="ARBA" id="ARBA00023015"/>
    </source>
</evidence>
<dbReference type="PROSITE" id="PS01124">
    <property type="entry name" value="HTH_ARAC_FAMILY_2"/>
    <property type="match status" value="1"/>
</dbReference>